<dbReference type="EMBL" id="FOKY01000006">
    <property type="protein sequence ID" value="SFB81099.1"/>
    <property type="molecule type" value="Genomic_DNA"/>
</dbReference>
<dbReference type="PROSITE" id="PS50293">
    <property type="entry name" value="TPR_REGION"/>
    <property type="match status" value="1"/>
</dbReference>
<dbReference type="InterPro" id="IPR011990">
    <property type="entry name" value="TPR-like_helical_dom_sf"/>
</dbReference>
<dbReference type="PANTHER" id="PTHR44998:SF1">
    <property type="entry name" value="UDP-N-ACETYLGLUCOSAMINE--PEPTIDE N-ACETYLGLUCOSAMINYLTRANSFERASE 110 KDA SUBUNIT"/>
    <property type="match status" value="1"/>
</dbReference>
<accession>A0A1I1E1G6</accession>
<feature type="repeat" description="TPR" evidence="1">
    <location>
        <begin position="111"/>
        <end position="144"/>
    </location>
</feature>
<evidence type="ECO:0000313" key="3">
    <source>
        <dbReference type="Proteomes" id="UP000240042"/>
    </source>
</evidence>
<organism evidence="2 3">
    <name type="scientific">Brevinema andersonii</name>
    <dbReference type="NCBI Taxonomy" id="34097"/>
    <lineage>
        <taxon>Bacteria</taxon>
        <taxon>Pseudomonadati</taxon>
        <taxon>Spirochaetota</taxon>
        <taxon>Spirochaetia</taxon>
        <taxon>Brevinematales</taxon>
        <taxon>Brevinemataceae</taxon>
        <taxon>Brevinema</taxon>
    </lineage>
</organism>
<keyword evidence="3" id="KW-1185">Reference proteome</keyword>
<dbReference type="Pfam" id="PF13432">
    <property type="entry name" value="TPR_16"/>
    <property type="match status" value="1"/>
</dbReference>
<proteinExistence type="predicted"/>
<dbReference type="PANTHER" id="PTHR44998">
    <property type="match status" value="1"/>
</dbReference>
<dbReference type="AlphaFoldDB" id="A0A1I1E1G6"/>
<dbReference type="Gene3D" id="1.25.40.10">
    <property type="entry name" value="Tetratricopeptide repeat domain"/>
    <property type="match status" value="1"/>
</dbReference>
<protein>
    <submittedName>
        <fullName evidence="2">Flp pilus assembly protein TadD, contains TPR repeats</fullName>
    </submittedName>
</protein>
<keyword evidence="1" id="KW-0802">TPR repeat</keyword>
<sequence>MDRNLNEEMEELLNRCAETGDYNKAADELLIYLEKMPDNPLICFYLGLVLVRLKNYQSGIRYLEQAKNAKLDPGQKLRCLVFLGKAYADVKAYSKAERAFREALQTGVPEPGAYSALGVVFYERSMVNQAIDALKKALEIDPNYPGALNNLGYILIETKKDISEGIRLCTQAVQLDPNNPAYRDSLGKALMDNGFYEEAKTELEKAFELSPDNEIVAGHLYELKKLTEGV</sequence>
<name>A0A1I1E1G6_BREAD</name>
<dbReference type="SUPFAM" id="SSF48452">
    <property type="entry name" value="TPR-like"/>
    <property type="match status" value="1"/>
</dbReference>
<dbReference type="SMART" id="SM00028">
    <property type="entry name" value="TPR"/>
    <property type="match status" value="5"/>
</dbReference>
<gene>
    <name evidence="2" type="ORF">SAMN02745150_00895</name>
</gene>
<dbReference type="Proteomes" id="UP000240042">
    <property type="component" value="Unassembled WGS sequence"/>
</dbReference>
<dbReference type="Pfam" id="PF13414">
    <property type="entry name" value="TPR_11"/>
    <property type="match status" value="1"/>
</dbReference>
<dbReference type="OrthoDB" id="9766710at2"/>
<evidence type="ECO:0000256" key="1">
    <source>
        <dbReference type="PROSITE-ProRule" id="PRU00339"/>
    </source>
</evidence>
<dbReference type="RefSeq" id="WP_092319056.1">
    <property type="nucleotide sequence ID" value="NZ_FOKY01000006.1"/>
</dbReference>
<dbReference type="STRING" id="34097.SAMN02745150_00895"/>
<reference evidence="3" key="1">
    <citation type="submission" date="2016-10" db="EMBL/GenBank/DDBJ databases">
        <authorList>
            <person name="Varghese N."/>
            <person name="Submissions S."/>
        </authorList>
    </citation>
    <scope>NUCLEOTIDE SEQUENCE [LARGE SCALE GENOMIC DNA]</scope>
    <source>
        <strain evidence="3">ATCC 43811</strain>
    </source>
</reference>
<evidence type="ECO:0000313" key="2">
    <source>
        <dbReference type="EMBL" id="SFB81099.1"/>
    </source>
</evidence>
<dbReference type="Pfam" id="PF13181">
    <property type="entry name" value="TPR_8"/>
    <property type="match status" value="1"/>
</dbReference>
<dbReference type="InterPro" id="IPR019734">
    <property type="entry name" value="TPR_rpt"/>
</dbReference>
<dbReference type="PROSITE" id="PS50005">
    <property type="entry name" value="TPR"/>
    <property type="match status" value="2"/>
</dbReference>
<feature type="repeat" description="TPR" evidence="1">
    <location>
        <begin position="180"/>
        <end position="213"/>
    </location>
</feature>